<reference evidence="2" key="2">
    <citation type="journal article" date="2021" name="PeerJ">
        <title>Extensive microbial diversity within the chicken gut microbiome revealed by metagenomics and culture.</title>
        <authorList>
            <person name="Gilroy R."/>
            <person name="Ravi A."/>
            <person name="Getino M."/>
            <person name="Pursley I."/>
            <person name="Horton D.L."/>
            <person name="Alikhan N.F."/>
            <person name="Baker D."/>
            <person name="Gharbi K."/>
            <person name="Hall N."/>
            <person name="Watson M."/>
            <person name="Adriaenssens E.M."/>
            <person name="Foster-Nyarko E."/>
            <person name="Jarju S."/>
            <person name="Secka A."/>
            <person name="Antonio M."/>
            <person name="Oren A."/>
            <person name="Chaudhuri R.R."/>
            <person name="La Ragione R."/>
            <person name="Hildebrand F."/>
            <person name="Pallen M.J."/>
        </authorList>
    </citation>
    <scope>NUCLEOTIDE SEQUENCE</scope>
    <source>
        <strain evidence="2">17213</strain>
    </source>
</reference>
<evidence type="ECO:0000313" key="2">
    <source>
        <dbReference type="EMBL" id="MBO8415684.1"/>
    </source>
</evidence>
<proteinExistence type="predicted"/>
<sequence>MGKKSGLEAENAAEFARVSAMLPAGSEFPVLRAKQQIYVDKTEKIFALASNHGGCYFLARPHGFGKTTLVSTFEELFIHGTAAYNGHPSYFKGLYIDGRWDEAPGAYNVVRLDFKGFCQDGQSSAVSFEESLKNTVRFLAQSLHLELNPEYADDLGWMFGDLLKKCADNSLVVLIDNYDAPLTCTHTAAEYEAVLDIMQGFFAYVKSYCRKFRFVFITGITRFQDSSVFSVLDFIDDISYEPIYADICGFGMPELNTYFADNLRCAAALRWGMPYAEVSTDELSALNAYLMLWWEGCYFGKDAQHAVLSPGSVLSFFRNAAGDFCLDQAKAESDLQLLAKNILYPRDLLQVLNAVALRQDIIVTKKNFFMPGPVQNMNFNVLLYQCGCLTFKVREGIEENNSPFIHLRLPNYEAASSLPDLMLKLIFSGKDAQTELAHCQARLTAAVQLNDIRQLRLMFTQLLASAVRVHPQLDLQSSGAAVLGFFLLSCNFSICAAYWQMYDCFELCAVSDRLQKRLVLEFKFCSDPKDGFYKALQQALEQLKGSEYAQSELPGQKVLRMALVYSAPDKSFVQAAVPD</sequence>
<dbReference type="Proteomes" id="UP000823631">
    <property type="component" value="Unassembled WGS sequence"/>
</dbReference>
<dbReference type="PANTHER" id="PTHR34825">
    <property type="entry name" value="CONSERVED PROTEIN, WITH A WEAK D-GALACTARATE DEHYDRATASE/ALTRONATE HYDROLASE DOMAIN"/>
    <property type="match status" value="1"/>
</dbReference>
<accession>A0A9D9D9P8</accession>
<evidence type="ECO:0000313" key="3">
    <source>
        <dbReference type="Proteomes" id="UP000823631"/>
    </source>
</evidence>
<gene>
    <name evidence="2" type="ORF">IAB19_04805</name>
</gene>
<dbReference type="AlphaFoldDB" id="A0A9D9D9P8"/>
<reference evidence="2" key="1">
    <citation type="submission" date="2020-10" db="EMBL/GenBank/DDBJ databases">
        <authorList>
            <person name="Gilroy R."/>
        </authorList>
    </citation>
    <scope>NUCLEOTIDE SEQUENCE</scope>
    <source>
        <strain evidence="2">17213</strain>
    </source>
</reference>
<evidence type="ECO:0000259" key="1">
    <source>
        <dbReference type="Pfam" id="PF09820"/>
    </source>
</evidence>
<name>A0A9D9D9P8_9GAMM</name>
<feature type="domain" description="AAA-ATPase-like" evidence="1">
    <location>
        <begin position="27"/>
        <end position="229"/>
    </location>
</feature>
<organism evidence="2 3">
    <name type="scientific">Candidatus Avisuccinivibrio stercorigallinarum</name>
    <dbReference type="NCBI Taxonomy" id="2840704"/>
    <lineage>
        <taxon>Bacteria</taxon>
        <taxon>Pseudomonadati</taxon>
        <taxon>Pseudomonadota</taxon>
        <taxon>Gammaproteobacteria</taxon>
        <taxon>Aeromonadales</taxon>
        <taxon>Succinivibrionaceae</taxon>
        <taxon>Succinivibrionaceae incertae sedis</taxon>
        <taxon>Candidatus Avisuccinivibrio</taxon>
    </lineage>
</organism>
<comment type="caution">
    <text evidence="2">The sequence shown here is derived from an EMBL/GenBank/DDBJ whole genome shotgun (WGS) entry which is preliminary data.</text>
</comment>
<dbReference type="EMBL" id="JADINH010000102">
    <property type="protein sequence ID" value="MBO8415684.1"/>
    <property type="molecule type" value="Genomic_DNA"/>
</dbReference>
<dbReference type="InterPro" id="IPR018631">
    <property type="entry name" value="AAA-ATPase-like_dom"/>
</dbReference>
<dbReference type="Pfam" id="PF09820">
    <property type="entry name" value="AAA-ATPase_like"/>
    <property type="match status" value="1"/>
</dbReference>
<dbReference type="PANTHER" id="PTHR34825:SF1">
    <property type="entry name" value="AAA-ATPASE-LIKE DOMAIN-CONTAINING PROTEIN"/>
    <property type="match status" value="1"/>
</dbReference>
<protein>
    <submittedName>
        <fullName evidence="2">AAA family ATPase</fullName>
    </submittedName>
</protein>